<dbReference type="PANTHER" id="PTHR36838">
    <property type="entry name" value="AUXIN EFFLUX CARRIER FAMILY PROTEIN"/>
    <property type="match status" value="1"/>
</dbReference>
<keyword evidence="4" id="KW-1003">Cell membrane</keyword>
<feature type="transmembrane region" description="Helical" evidence="8">
    <location>
        <begin position="255"/>
        <end position="273"/>
    </location>
</feature>
<comment type="subcellular location">
    <subcellularLocation>
        <location evidence="1">Cell membrane</location>
        <topology evidence="1">Multi-pass membrane protein</topology>
    </subcellularLocation>
</comment>
<sequence length="309" mass="33658">MLAEFVDWLSMIFFSLLPILAPVFIATGVGFVWARLGKEYPSDFIGRLVINIGTPCLIIVSMAQTDVQLASIYRVALAAAGVFVVTGVGFAVLLKAFGQSIHTYLPPTVLPNNGNMGLPVCLFAFGEEGLALALGYFLVMMLFTFTAGIAVVAGGGRWRDFALSVVRQPVLWAMAIAVAVLICNWQLPLWLSNTLELLGGFAIPLMMITLGVSLAQLKVRRWHRSIVFSMMRLAGGLLAGWLLCWALDLKGVERGVVLLQSAMPVAVFTYLLALRYERDHQEVAAIVIASTIMAFIGMPVLLWWVLPPA</sequence>
<evidence type="ECO:0000256" key="2">
    <source>
        <dbReference type="ARBA" id="ARBA00010145"/>
    </source>
</evidence>
<proteinExistence type="inferred from homology"/>
<dbReference type="Proteomes" id="UP001273505">
    <property type="component" value="Unassembled WGS sequence"/>
</dbReference>
<evidence type="ECO:0000313" key="10">
    <source>
        <dbReference type="Proteomes" id="UP001273505"/>
    </source>
</evidence>
<comment type="caution">
    <text evidence="9">The sequence shown here is derived from an EMBL/GenBank/DDBJ whole genome shotgun (WGS) entry which is preliminary data.</text>
</comment>
<dbReference type="EMBL" id="JAXAFO010000002">
    <property type="protein sequence ID" value="MDX6848186.1"/>
    <property type="molecule type" value="Genomic_DNA"/>
</dbReference>
<evidence type="ECO:0000256" key="5">
    <source>
        <dbReference type="ARBA" id="ARBA00022692"/>
    </source>
</evidence>
<keyword evidence="5 8" id="KW-0812">Transmembrane</keyword>
<name>A0ABU4RVF4_9GAMM</name>
<evidence type="ECO:0000256" key="6">
    <source>
        <dbReference type="ARBA" id="ARBA00022989"/>
    </source>
</evidence>
<feature type="transmembrane region" description="Helical" evidence="8">
    <location>
        <begin position="44"/>
        <end position="63"/>
    </location>
</feature>
<evidence type="ECO:0000256" key="8">
    <source>
        <dbReference type="SAM" id="Phobius"/>
    </source>
</evidence>
<dbReference type="PANTHER" id="PTHR36838:SF1">
    <property type="entry name" value="SLR1864 PROTEIN"/>
    <property type="match status" value="1"/>
</dbReference>
<accession>A0ABU4RVF4</accession>
<feature type="transmembrane region" description="Helical" evidence="8">
    <location>
        <begin position="285"/>
        <end position="306"/>
    </location>
</feature>
<evidence type="ECO:0000256" key="3">
    <source>
        <dbReference type="ARBA" id="ARBA00022448"/>
    </source>
</evidence>
<dbReference type="RefSeq" id="WP_302723111.1">
    <property type="nucleotide sequence ID" value="NZ_JAULRU010000583.1"/>
</dbReference>
<dbReference type="Pfam" id="PF03547">
    <property type="entry name" value="Mem_trans"/>
    <property type="match status" value="1"/>
</dbReference>
<feature type="transmembrane region" description="Helical" evidence="8">
    <location>
        <begin position="12"/>
        <end position="32"/>
    </location>
</feature>
<dbReference type="Gene3D" id="1.20.1530.20">
    <property type="match status" value="1"/>
</dbReference>
<evidence type="ECO:0000313" key="9">
    <source>
        <dbReference type="EMBL" id="MDX6848186.1"/>
    </source>
</evidence>
<reference evidence="9 10" key="1">
    <citation type="submission" date="2023-11" db="EMBL/GenBank/DDBJ databases">
        <title>Gilvimarinus fulvus sp. nov., isolated from the surface of Kelp.</title>
        <authorList>
            <person name="Sun Y.Y."/>
            <person name="Gong Y."/>
            <person name="Du Z.J."/>
        </authorList>
    </citation>
    <scope>NUCLEOTIDE SEQUENCE [LARGE SCALE GENOMIC DNA]</scope>
    <source>
        <strain evidence="9 10">SDUM040013</strain>
    </source>
</reference>
<keyword evidence="7 8" id="KW-0472">Membrane</keyword>
<feature type="transmembrane region" description="Helical" evidence="8">
    <location>
        <begin position="75"/>
        <end position="97"/>
    </location>
</feature>
<organism evidence="9 10">
    <name type="scientific">Gilvimarinus gilvus</name>
    <dbReference type="NCBI Taxonomy" id="3058038"/>
    <lineage>
        <taxon>Bacteria</taxon>
        <taxon>Pseudomonadati</taxon>
        <taxon>Pseudomonadota</taxon>
        <taxon>Gammaproteobacteria</taxon>
        <taxon>Cellvibrionales</taxon>
        <taxon>Cellvibrionaceae</taxon>
        <taxon>Gilvimarinus</taxon>
    </lineage>
</organism>
<evidence type="ECO:0000256" key="1">
    <source>
        <dbReference type="ARBA" id="ARBA00004651"/>
    </source>
</evidence>
<dbReference type="InterPro" id="IPR038770">
    <property type="entry name" value="Na+/solute_symporter_sf"/>
</dbReference>
<keyword evidence="6 8" id="KW-1133">Transmembrane helix</keyword>
<keyword evidence="10" id="KW-1185">Reference proteome</keyword>
<feature type="transmembrane region" description="Helical" evidence="8">
    <location>
        <begin position="197"/>
        <end position="217"/>
    </location>
</feature>
<evidence type="ECO:0000256" key="7">
    <source>
        <dbReference type="ARBA" id="ARBA00023136"/>
    </source>
</evidence>
<feature type="transmembrane region" description="Helical" evidence="8">
    <location>
        <begin position="170"/>
        <end position="191"/>
    </location>
</feature>
<feature type="transmembrane region" description="Helical" evidence="8">
    <location>
        <begin position="229"/>
        <end position="249"/>
    </location>
</feature>
<dbReference type="InterPro" id="IPR004776">
    <property type="entry name" value="Mem_transp_PIN-like"/>
</dbReference>
<comment type="similarity">
    <text evidence="2">Belongs to the auxin efflux carrier (TC 2.A.69) family.</text>
</comment>
<gene>
    <name evidence="9" type="ORF">SCD92_02370</name>
</gene>
<protein>
    <submittedName>
        <fullName evidence="9">AEC family transporter</fullName>
    </submittedName>
</protein>
<keyword evidence="3" id="KW-0813">Transport</keyword>
<feature type="transmembrane region" description="Helical" evidence="8">
    <location>
        <begin position="133"/>
        <end position="158"/>
    </location>
</feature>
<evidence type="ECO:0000256" key="4">
    <source>
        <dbReference type="ARBA" id="ARBA00022475"/>
    </source>
</evidence>